<dbReference type="Gramene" id="AUR62037095-RA">
    <property type="protein sequence ID" value="AUR62037095-RA:cds"/>
    <property type="gene ID" value="AUR62037095"/>
</dbReference>
<dbReference type="EnsemblPlants" id="AUR62037095-RA">
    <property type="protein sequence ID" value="AUR62037095-RA:cds"/>
    <property type="gene ID" value="AUR62037095"/>
</dbReference>
<feature type="compositionally biased region" description="Acidic residues" evidence="1">
    <location>
        <begin position="520"/>
        <end position="547"/>
    </location>
</feature>
<evidence type="ECO:0008006" key="4">
    <source>
        <dbReference type="Google" id="ProtNLM"/>
    </source>
</evidence>
<reference evidence="2" key="1">
    <citation type="journal article" date="2017" name="Nature">
        <title>The genome of Chenopodium quinoa.</title>
        <authorList>
            <person name="Jarvis D.E."/>
            <person name="Ho Y.S."/>
            <person name="Lightfoot D.J."/>
            <person name="Schmoeckel S.M."/>
            <person name="Li B."/>
            <person name="Borm T.J.A."/>
            <person name="Ohyanagi H."/>
            <person name="Mineta K."/>
            <person name="Michell C.T."/>
            <person name="Saber N."/>
            <person name="Kharbatia N.M."/>
            <person name="Rupper R.R."/>
            <person name="Sharp A.R."/>
            <person name="Dally N."/>
            <person name="Boughton B.A."/>
            <person name="Woo Y.H."/>
            <person name="Gao G."/>
            <person name="Schijlen E.G.W.M."/>
            <person name="Guo X."/>
            <person name="Momin A.A."/>
            <person name="Negrao S."/>
            <person name="Al-Babili S."/>
            <person name="Gehring C."/>
            <person name="Roessner U."/>
            <person name="Jung C."/>
            <person name="Murphy K."/>
            <person name="Arold S.T."/>
            <person name="Gojobori T."/>
            <person name="van der Linden C.G."/>
            <person name="van Loo E.N."/>
            <person name="Jellen E.N."/>
            <person name="Maughan P.J."/>
            <person name="Tester M."/>
        </authorList>
    </citation>
    <scope>NUCLEOTIDE SEQUENCE [LARGE SCALE GENOMIC DNA]</scope>
    <source>
        <strain evidence="2">cv. PI 614886</strain>
    </source>
</reference>
<evidence type="ECO:0000313" key="3">
    <source>
        <dbReference type="Proteomes" id="UP000596660"/>
    </source>
</evidence>
<evidence type="ECO:0000256" key="1">
    <source>
        <dbReference type="SAM" id="MobiDB-lite"/>
    </source>
</evidence>
<dbReference type="PANTHER" id="PTHR33223:SF8">
    <property type="entry name" value="OS04G0172440 PROTEIN"/>
    <property type="match status" value="1"/>
</dbReference>
<sequence>MTKAEPWLDIHGLTLFPKARLPPGFKMPNLTRFDGTGSPTNFLKSYVGAMSPWGVDEPLMAQLFQQYLDGVAAHWFLNLENSKKTSWRNKAAKMVNRPNEEEQLQMIVKNLLPVYQGRMAFQFFPSFKALISTGTLVEDAIKNGDIKKDEGSSSNTSYNPKFGGNRKTNNNDSIPSKPTNLIHNIGTAPAFQFRSQRNFSPLNMTYAQAFSKLKKANLVQPLHPRPPPRNPPPSYNPNQHCEFHQGPGHDIENCTTFKHRIQDLVDGGRLSVGEPSDKFKNTQPSISNNPLPNHKPPVSINTISTTNNQIDPTLLMVRNTPQMYEMPLSRNYVCVVYDHSTQQKVKLVPCKGLDVIFNKDSFSNVCATIGYDGAFCLIDDEEDAFSLLSMAEKNVGAHLSTPSNFQCPIYLDDLSDDEDLHVAHLTRAGRHFKPSYLEDDNPVEALRRKEKDRELVEVNKEEDDAITRMKEVNANVSIWKLLTHSQPHRAAVLRHLNEVSIDASITPDQMLMERIRRTEEDPEEDLEEDEEIEEDPEEELQENDNDSEVNRQGARHGTNWSNEDEVEEEPKTPKDSDPYFRGESWTSNSFKNDEGSRKRSRAKDFDLDFDVLCYRRLVYPEELILFPNYRHVDRYLNLPQFEKFNGLGDPILHLYNFVNTLYPLNVPKVHFPMLFNRSLGGPALSWYYTSGVTSKGSWGEIAQALSDWAFEFRQIDTKKLKLVNMEQSDRESFSHLFSRCSYIRARLRFPITDREFMLILLRKLNDFYYQHMVSIKYVDLSHMERHGYEIDAYRLQERRPKVHPQGERANRRIFTRIDEPLSVVYDRLSKKGILWAKSYVYSLPPHGTDMRQYCSYCHLYGHRTDTCYNLKCAIQDLIDRGIITPSHPQSSVPETSPAQPRASQDDFFLQLLEEGRIKPLPRRAGVDPVGPNLNKYCHYHQLHGHDTNECHALRWCIKRTTGISCPNQKVSINSLSLWTHEDDPTLLIARHYSDYEKDC</sequence>
<keyword evidence="3" id="KW-1185">Reference proteome</keyword>
<dbReference type="AlphaFoldDB" id="A0A803MY15"/>
<dbReference type="PANTHER" id="PTHR33223">
    <property type="entry name" value="CCHC-TYPE DOMAIN-CONTAINING PROTEIN"/>
    <property type="match status" value="1"/>
</dbReference>
<feature type="region of interest" description="Disordered" evidence="1">
    <location>
        <begin position="518"/>
        <end position="597"/>
    </location>
</feature>
<protein>
    <recommendedName>
        <fullName evidence="4">Retrotransposon gag domain-containing protein</fullName>
    </recommendedName>
</protein>
<organism evidence="2 3">
    <name type="scientific">Chenopodium quinoa</name>
    <name type="common">Quinoa</name>
    <dbReference type="NCBI Taxonomy" id="63459"/>
    <lineage>
        <taxon>Eukaryota</taxon>
        <taxon>Viridiplantae</taxon>
        <taxon>Streptophyta</taxon>
        <taxon>Embryophyta</taxon>
        <taxon>Tracheophyta</taxon>
        <taxon>Spermatophyta</taxon>
        <taxon>Magnoliopsida</taxon>
        <taxon>eudicotyledons</taxon>
        <taxon>Gunneridae</taxon>
        <taxon>Pentapetalae</taxon>
        <taxon>Caryophyllales</taxon>
        <taxon>Chenopodiaceae</taxon>
        <taxon>Chenopodioideae</taxon>
        <taxon>Atripliceae</taxon>
        <taxon>Chenopodium</taxon>
    </lineage>
</organism>
<proteinExistence type="predicted"/>
<dbReference type="Proteomes" id="UP000596660">
    <property type="component" value="Unplaced"/>
</dbReference>
<name>A0A803MY15_CHEQI</name>
<feature type="region of interest" description="Disordered" evidence="1">
    <location>
        <begin position="145"/>
        <end position="177"/>
    </location>
</feature>
<feature type="compositionally biased region" description="Basic and acidic residues" evidence="1">
    <location>
        <begin position="569"/>
        <end position="580"/>
    </location>
</feature>
<evidence type="ECO:0000313" key="2">
    <source>
        <dbReference type="EnsemblPlants" id="AUR62037095-RA:cds"/>
    </source>
</evidence>
<reference evidence="2" key="2">
    <citation type="submission" date="2021-03" db="UniProtKB">
        <authorList>
            <consortium name="EnsemblPlants"/>
        </authorList>
    </citation>
    <scope>IDENTIFICATION</scope>
</reference>
<feature type="compositionally biased region" description="Polar residues" evidence="1">
    <location>
        <begin position="166"/>
        <end position="177"/>
    </location>
</feature>
<accession>A0A803MY15</accession>